<dbReference type="Gene3D" id="3.40.640.10">
    <property type="entry name" value="Type I PLP-dependent aspartate aminotransferase-like (Major domain)"/>
    <property type="match status" value="1"/>
</dbReference>
<evidence type="ECO:0000256" key="1">
    <source>
        <dbReference type="ARBA" id="ARBA00022898"/>
    </source>
</evidence>
<organism evidence="3 4">
    <name type="scientific">candidate division WOR-3 bacterium</name>
    <dbReference type="NCBI Taxonomy" id="2052148"/>
    <lineage>
        <taxon>Bacteria</taxon>
        <taxon>Bacteria division WOR-3</taxon>
    </lineage>
</organism>
<proteinExistence type="inferred from homology"/>
<accession>A0A937XKS2</accession>
<dbReference type="EMBL" id="VGIR01000166">
    <property type="protein sequence ID" value="MBM3332905.1"/>
    <property type="molecule type" value="Genomic_DNA"/>
</dbReference>
<dbReference type="PANTHER" id="PTHR30244:SF36">
    <property type="entry name" value="3-OXO-GLUCOSE-6-PHOSPHATE:GLUTAMATE AMINOTRANSFERASE"/>
    <property type="match status" value="1"/>
</dbReference>
<evidence type="ECO:0000313" key="3">
    <source>
        <dbReference type="EMBL" id="MBM3332905.1"/>
    </source>
</evidence>
<dbReference type="GO" id="GO:0008483">
    <property type="term" value="F:transaminase activity"/>
    <property type="evidence" value="ECO:0007669"/>
    <property type="project" value="TreeGrafter"/>
</dbReference>
<dbReference type="GO" id="GO:0000271">
    <property type="term" value="P:polysaccharide biosynthetic process"/>
    <property type="evidence" value="ECO:0007669"/>
    <property type="project" value="TreeGrafter"/>
</dbReference>
<dbReference type="Proteomes" id="UP000779900">
    <property type="component" value="Unassembled WGS sequence"/>
</dbReference>
<reference evidence="3" key="1">
    <citation type="submission" date="2019-03" db="EMBL/GenBank/DDBJ databases">
        <title>Lake Tanganyika Metagenome-Assembled Genomes (MAGs).</title>
        <authorList>
            <person name="Tran P."/>
        </authorList>
    </citation>
    <scope>NUCLEOTIDE SEQUENCE</scope>
    <source>
        <strain evidence="3">K_DeepCast_150m_m2_040</strain>
    </source>
</reference>
<gene>
    <name evidence="3" type="ORF">FJY68_13830</name>
</gene>
<dbReference type="Gene3D" id="3.90.1150.10">
    <property type="entry name" value="Aspartate Aminotransferase, domain 1"/>
    <property type="match status" value="1"/>
</dbReference>
<comment type="caution">
    <text evidence="3">The sequence shown here is derived from an EMBL/GenBank/DDBJ whole genome shotgun (WGS) entry which is preliminary data.</text>
</comment>
<evidence type="ECO:0008006" key="5">
    <source>
        <dbReference type="Google" id="ProtNLM"/>
    </source>
</evidence>
<dbReference type="PANTHER" id="PTHR30244">
    <property type="entry name" value="TRANSAMINASE"/>
    <property type="match status" value="1"/>
</dbReference>
<name>A0A937XKS2_UNCW3</name>
<dbReference type="InterPro" id="IPR015422">
    <property type="entry name" value="PyrdxlP-dep_Trfase_small"/>
</dbReference>
<dbReference type="InterPro" id="IPR015421">
    <property type="entry name" value="PyrdxlP-dep_Trfase_major"/>
</dbReference>
<sequence>FSFYATKNLSALGDAGAIVLSNEERADSLRQLRSHGRDANGRHSCLGYNSHLDELQAAFLHLKLGHLDAELARRRELAARYDAELPPEVPRVRGAAGCTSNYHQYAVRSDRRDALRQFLLEQGIGSGDYYRLPAHMEPAASALGPFPPLPETEHACSEVITLPIRPSLTDEQQKSVVDAVRRFFAGT</sequence>
<protein>
    <recommendedName>
        <fullName evidence="5">Transcriptional regulator</fullName>
    </recommendedName>
</protein>
<comment type="similarity">
    <text evidence="2">Belongs to the DegT/DnrJ/EryC1 family.</text>
</comment>
<dbReference type="SUPFAM" id="SSF53383">
    <property type="entry name" value="PLP-dependent transferases"/>
    <property type="match status" value="1"/>
</dbReference>
<dbReference type="InterPro" id="IPR000653">
    <property type="entry name" value="DegT/StrS_aminotransferase"/>
</dbReference>
<dbReference type="AlphaFoldDB" id="A0A937XKS2"/>
<dbReference type="GO" id="GO:0030170">
    <property type="term" value="F:pyridoxal phosphate binding"/>
    <property type="evidence" value="ECO:0007669"/>
    <property type="project" value="TreeGrafter"/>
</dbReference>
<dbReference type="Pfam" id="PF01041">
    <property type="entry name" value="DegT_DnrJ_EryC1"/>
    <property type="match status" value="1"/>
</dbReference>
<feature type="non-terminal residue" evidence="3">
    <location>
        <position position="1"/>
    </location>
</feature>
<dbReference type="InterPro" id="IPR015424">
    <property type="entry name" value="PyrdxlP-dep_Trfase"/>
</dbReference>
<evidence type="ECO:0000313" key="4">
    <source>
        <dbReference type="Proteomes" id="UP000779900"/>
    </source>
</evidence>
<keyword evidence="1" id="KW-0663">Pyridoxal phosphate</keyword>
<evidence type="ECO:0000256" key="2">
    <source>
        <dbReference type="ARBA" id="ARBA00037999"/>
    </source>
</evidence>